<evidence type="ECO:0000259" key="1">
    <source>
        <dbReference type="PROSITE" id="PS50006"/>
    </source>
</evidence>
<dbReference type="AlphaFoldDB" id="A0A3B0W8P8"/>
<sequence length="237" mass="25611">MAKLTLSFNGDFVKEYKLDKEIITIGRKSDNDIHIDNLAVSGYHVKILTILNDSFIEDLGSTNGTYVNGEKITKHALQNGESLVIGKHALKYQIADGEDSESDFERTMIIRPDAEGMPETEEADENIEKSIGKIAADLASAGTFSSDPGTAKLKLLSGANSGKELKLTKILTTLGRPGVQVAAITRRPKGYFLIVVDAGTDSRMPLVNGTEIGKQHPLADGDMVEVAGIKMGFFLNK</sequence>
<accession>A0A3B0W8P8</accession>
<dbReference type="Pfam" id="PF00498">
    <property type="entry name" value="FHA"/>
    <property type="match status" value="1"/>
</dbReference>
<dbReference type="InterPro" id="IPR050923">
    <property type="entry name" value="Cell_Proc_Reg/RNA_Proc"/>
</dbReference>
<dbReference type="EMBL" id="UOFD01000045">
    <property type="protein sequence ID" value="VAW52315.1"/>
    <property type="molecule type" value="Genomic_DNA"/>
</dbReference>
<dbReference type="PANTHER" id="PTHR23308">
    <property type="entry name" value="NUCLEAR INHIBITOR OF PROTEIN PHOSPHATASE-1"/>
    <property type="match status" value="1"/>
</dbReference>
<proteinExistence type="predicted"/>
<name>A0A3B0W8P8_9ZZZZ</name>
<organism evidence="2">
    <name type="scientific">hydrothermal vent metagenome</name>
    <dbReference type="NCBI Taxonomy" id="652676"/>
    <lineage>
        <taxon>unclassified sequences</taxon>
        <taxon>metagenomes</taxon>
        <taxon>ecological metagenomes</taxon>
    </lineage>
</organism>
<dbReference type="SUPFAM" id="SSF49879">
    <property type="entry name" value="SMAD/FHA domain"/>
    <property type="match status" value="2"/>
</dbReference>
<dbReference type="PROSITE" id="PS50006">
    <property type="entry name" value="FHA_DOMAIN"/>
    <property type="match status" value="1"/>
</dbReference>
<evidence type="ECO:0000313" key="2">
    <source>
        <dbReference type="EMBL" id="VAW52315.1"/>
    </source>
</evidence>
<feature type="domain" description="FHA" evidence="1">
    <location>
        <begin position="23"/>
        <end position="72"/>
    </location>
</feature>
<dbReference type="SMART" id="SM00240">
    <property type="entry name" value="FHA"/>
    <property type="match status" value="1"/>
</dbReference>
<dbReference type="CDD" id="cd00060">
    <property type="entry name" value="FHA"/>
    <property type="match status" value="2"/>
</dbReference>
<gene>
    <name evidence="2" type="ORF">MNBD_GAMMA06-1265</name>
</gene>
<dbReference type="Gene3D" id="2.60.200.20">
    <property type="match status" value="1"/>
</dbReference>
<reference evidence="2" key="1">
    <citation type="submission" date="2018-06" db="EMBL/GenBank/DDBJ databases">
        <authorList>
            <person name="Zhirakovskaya E."/>
        </authorList>
    </citation>
    <scope>NUCLEOTIDE SEQUENCE</scope>
</reference>
<dbReference type="InterPro" id="IPR008984">
    <property type="entry name" value="SMAD_FHA_dom_sf"/>
</dbReference>
<dbReference type="InterPro" id="IPR000253">
    <property type="entry name" value="FHA_dom"/>
</dbReference>
<protein>
    <submittedName>
        <fullName evidence="2">Forkhead-associated</fullName>
    </submittedName>
</protein>